<evidence type="ECO:0000313" key="2">
    <source>
        <dbReference type="Proteomes" id="UP000034739"/>
    </source>
</evidence>
<comment type="caution">
    <text evidence="1">The sequence shown here is derived from an EMBL/GenBank/DDBJ whole genome shotgun (WGS) entry which is preliminary data.</text>
</comment>
<reference evidence="1 2" key="1">
    <citation type="journal article" date="2015" name="Nature">
        <title>rRNA introns, odd ribosomes, and small enigmatic genomes across a large radiation of phyla.</title>
        <authorList>
            <person name="Brown C.T."/>
            <person name="Hug L.A."/>
            <person name="Thomas B.C."/>
            <person name="Sharon I."/>
            <person name="Castelle C.J."/>
            <person name="Singh A."/>
            <person name="Wilkins M.J."/>
            <person name="Williams K.H."/>
            <person name="Banfield J.F."/>
        </authorList>
    </citation>
    <scope>NUCLEOTIDE SEQUENCE [LARGE SCALE GENOMIC DNA]</scope>
</reference>
<name>A0A0G1WCK7_9BACT</name>
<accession>A0A0G1WCK7</accession>
<gene>
    <name evidence="1" type="ORF">UY16_C0014G0003</name>
</gene>
<organism evidence="1 2">
    <name type="scientific">Candidatus Gottesmanbacteria bacterium GW2011_GWA2_47_9</name>
    <dbReference type="NCBI Taxonomy" id="1618445"/>
    <lineage>
        <taxon>Bacteria</taxon>
        <taxon>Candidatus Gottesmaniibacteriota</taxon>
    </lineage>
</organism>
<sequence length="121" mass="14156">MEFEPRNDLFYLQQPEEFFSGQCGIFQYAVERTLFEHSVHGDDNPGSANWLEMLDELQVATFLTHFLPSVSLEGSHQRNTRNLRQFPHIKFALVQDLRTAACFDRESRGKVQDQHLQDKAR</sequence>
<proteinExistence type="predicted"/>
<dbReference type="AlphaFoldDB" id="A0A0G1WCK7"/>
<evidence type="ECO:0000313" key="1">
    <source>
        <dbReference type="EMBL" id="KKU88043.1"/>
    </source>
</evidence>
<protein>
    <submittedName>
        <fullName evidence="1">Uncharacterized protein</fullName>
    </submittedName>
</protein>
<dbReference type="Proteomes" id="UP000034739">
    <property type="component" value="Unassembled WGS sequence"/>
</dbReference>
<dbReference type="EMBL" id="LCOY01000014">
    <property type="protein sequence ID" value="KKU88043.1"/>
    <property type="molecule type" value="Genomic_DNA"/>
</dbReference>